<gene>
    <name evidence="10" type="ORF">SAMN05216333_10627</name>
</gene>
<dbReference type="RefSeq" id="WP_090317240.1">
    <property type="nucleotide sequence ID" value="NZ_FNOE01000006.1"/>
</dbReference>
<reference evidence="11" key="1">
    <citation type="submission" date="2016-10" db="EMBL/GenBank/DDBJ databases">
        <authorList>
            <person name="Varghese N."/>
            <person name="Submissions S."/>
        </authorList>
    </citation>
    <scope>NUCLEOTIDE SEQUENCE [LARGE SCALE GENOMIC DNA]</scope>
    <source>
        <strain evidence="11">Nm76</strain>
    </source>
</reference>
<evidence type="ECO:0000256" key="1">
    <source>
        <dbReference type="ARBA" id="ARBA00022553"/>
    </source>
</evidence>
<evidence type="ECO:0000313" key="10">
    <source>
        <dbReference type="EMBL" id="SEO20943.1"/>
    </source>
</evidence>
<dbReference type="EMBL" id="FODO01000006">
    <property type="protein sequence ID" value="SEO20943.1"/>
    <property type="molecule type" value="Genomic_DNA"/>
</dbReference>
<dbReference type="PROSITE" id="PS50110">
    <property type="entry name" value="RESPONSE_REGULATORY"/>
    <property type="match status" value="1"/>
</dbReference>
<keyword evidence="4 7" id="KW-0238">DNA-binding</keyword>
<dbReference type="GO" id="GO:0032993">
    <property type="term" value="C:protein-DNA complex"/>
    <property type="evidence" value="ECO:0007669"/>
    <property type="project" value="TreeGrafter"/>
</dbReference>
<dbReference type="Gene3D" id="3.40.50.2300">
    <property type="match status" value="1"/>
</dbReference>
<dbReference type="SMART" id="SM00448">
    <property type="entry name" value="REC"/>
    <property type="match status" value="1"/>
</dbReference>
<dbReference type="AlphaFoldDB" id="A0A1H8MUR7"/>
<keyword evidence="3" id="KW-0805">Transcription regulation</keyword>
<feature type="DNA-binding region" description="OmpR/PhoB-type" evidence="7">
    <location>
        <begin position="125"/>
        <end position="222"/>
    </location>
</feature>
<keyword evidence="2" id="KW-0902">Two-component regulatory system</keyword>
<dbReference type="Pfam" id="PF00486">
    <property type="entry name" value="Trans_reg_C"/>
    <property type="match status" value="1"/>
</dbReference>
<dbReference type="CDD" id="cd17574">
    <property type="entry name" value="REC_OmpR"/>
    <property type="match status" value="1"/>
</dbReference>
<dbReference type="GO" id="GO:0000156">
    <property type="term" value="F:phosphorelay response regulator activity"/>
    <property type="evidence" value="ECO:0007669"/>
    <property type="project" value="TreeGrafter"/>
</dbReference>
<dbReference type="InterPro" id="IPR011006">
    <property type="entry name" value="CheY-like_superfamily"/>
</dbReference>
<evidence type="ECO:0000256" key="5">
    <source>
        <dbReference type="ARBA" id="ARBA00023163"/>
    </source>
</evidence>
<feature type="domain" description="Response regulatory" evidence="8">
    <location>
        <begin position="2"/>
        <end position="117"/>
    </location>
</feature>
<dbReference type="PROSITE" id="PS51755">
    <property type="entry name" value="OMPR_PHOB"/>
    <property type="match status" value="1"/>
</dbReference>
<dbReference type="PANTHER" id="PTHR48111:SF22">
    <property type="entry name" value="REGULATOR OF RPOS"/>
    <property type="match status" value="1"/>
</dbReference>
<dbReference type="InterPro" id="IPR001789">
    <property type="entry name" value="Sig_transdc_resp-reg_receiver"/>
</dbReference>
<evidence type="ECO:0000256" key="4">
    <source>
        <dbReference type="ARBA" id="ARBA00023125"/>
    </source>
</evidence>
<dbReference type="InterPro" id="IPR001867">
    <property type="entry name" value="OmpR/PhoB-type_DNA-bd"/>
</dbReference>
<keyword evidence="11" id="KW-1185">Reference proteome</keyword>
<evidence type="ECO:0000256" key="3">
    <source>
        <dbReference type="ARBA" id="ARBA00023015"/>
    </source>
</evidence>
<protein>
    <submittedName>
        <fullName evidence="10">Two component transcriptional regulator, winged helix family</fullName>
    </submittedName>
</protein>
<dbReference type="GO" id="GO:0005829">
    <property type="term" value="C:cytosol"/>
    <property type="evidence" value="ECO:0007669"/>
    <property type="project" value="TreeGrafter"/>
</dbReference>
<dbReference type="Pfam" id="PF00072">
    <property type="entry name" value="Response_reg"/>
    <property type="match status" value="1"/>
</dbReference>
<dbReference type="SMART" id="SM00862">
    <property type="entry name" value="Trans_reg_C"/>
    <property type="match status" value="1"/>
</dbReference>
<dbReference type="OrthoDB" id="9802426at2"/>
<feature type="domain" description="OmpR/PhoB-type" evidence="9">
    <location>
        <begin position="125"/>
        <end position="222"/>
    </location>
</feature>
<dbReference type="PANTHER" id="PTHR48111">
    <property type="entry name" value="REGULATOR OF RPOS"/>
    <property type="match status" value="1"/>
</dbReference>
<dbReference type="InterPro" id="IPR039420">
    <property type="entry name" value="WalR-like"/>
</dbReference>
<dbReference type="Proteomes" id="UP000198814">
    <property type="component" value="Unassembled WGS sequence"/>
</dbReference>
<dbReference type="Gene3D" id="6.10.250.690">
    <property type="match status" value="1"/>
</dbReference>
<dbReference type="STRING" id="42354.SAMN05216333_10627"/>
<evidence type="ECO:0000256" key="2">
    <source>
        <dbReference type="ARBA" id="ARBA00023012"/>
    </source>
</evidence>
<dbReference type="SUPFAM" id="SSF52172">
    <property type="entry name" value="CheY-like"/>
    <property type="match status" value="1"/>
</dbReference>
<feature type="modified residue" description="4-aspartylphosphate" evidence="6">
    <location>
        <position position="51"/>
    </location>
</feature>
<evidence type="ECO:0000256" key="6">
    <source>
        <dbReference type="PROSITE-ProRule" id="PRU00169"/>
    </source>
</evidence>
<keyword evidence="1 6" id="KW-0597">Phosphoprotein</keyword>
<proteinExistence type="predicted"/>
<dbReference type="CDD" id="cd00383">
    <property type="entry name" value="trans_reg_C"/>
    <property type="match status" value="1"/>
</dbReference>
<dbReference type="GO" id="GO:0006355">
    <property type="term" value="P:regulation of DNA-templated transcription"/>
    <property type="evidence" value="ECO:0007669"/>
    <property type="project" value="InterPro"/>
</dbReference>
<dbReference type="InterPro" id="IPR036388">
    <property type="entry name" value="WH-like_DNA-bd_sf"/>
</dbReference>
<sequence length="227" mass="26031">MKVLVIEDNQDIAASIRDYLENLNYSVDIASDGMTGLNLAITKDYCVIILDLGLPDIDGIDICYRIRHDARRSVPVLMLTARGLLENKLQGFESGADDYLVKPFSLKELAARIKVLSERIGRVPDSRLQIGDLTLDASTHEVYRAGKRIELSSSLFRLLMYLMQNPHRVITREELERVVWQDHRPDSDVLRTHLFNLRQLIDRPFDQPLLHTVRGFGFKITDRNAED</sequence>
<evidence type="ECO:0000313" key="11">
    <source>
        <dbReference type="Proteomes" id="UP000198814"/>
    </source>
</evidence>
<dbReference type="GO" id="GO:0000976">
    <property type="term" value="F:transcription cis-regulatory region binding"/>
    <property type="evidence" value="ECO:0007669"/>
    <property type="project" value="TreeGrafter"/>
</dbReference>
<keyword evidence="5" id="KW-0804">Transcription</keyword>
<dbReference type="Gene3D" id="1.10.10.10">
    <property type="entry name" value="Winged helix-like DNA-binding domain superfamily/Winged helix DNA-binding domain"/>
    <property type="match status" value="1"/>
</dbReference>
<dbReference type="FunFam" id="3.40.50.2300:FF:000001">
    <property type="entry name" value="DNA-binding response regulator PhoB"/>
    <property type="match status" value="1"/>
</dbReference>
<accession>A0A1H8MUR7</accession>
<evidence type="ECO:0000259" key="9">
    <source>
        <dbReference type="PROSITE" id="PS51755"/>
    </source>
</evidence>
<name>A0A1H8MUR7_9PROT</name>
<evidence type="ECO:0000259" key="8">
    <source>
        <dbReference type="PROSITE" id="PS50110"/>
    </source>
</evidence>
<organism evidence="10 11">
    <name type="scientific">Nitrosomonas oligotropha</name>
    <dbReference type="NCBI Taxonomy" id="42354"/>
    <lineage>
        <taxon>Bacteria</taxon>
        <taxon>Pseudomonadati</taxon>
        <taxon>Pseudomonadota</taxon>
        <taxon>Betaproteobacteria</taxon>
        <taxon>Nitrosomonadales</taxon>
        <taxon>Nitrosomonadaceae</taxon>
        <taxon>Nitrosomonas</taxon>
    </lineage>
</organism>
<evidence type="ECO:0000256" key="7">
    <source>
        <dbReference type="PROSITE-ProRule" id="PRU01091"/>
    </source>
</evidence>